<sequence>MKIPAGHHTVMPYLMLDNAAGFLTFAQQVFQAKLSHHSLHDDGMVRHAELQIGDSTLMISSGRDPWKPQPGQLFIYVEDADASYQAALDHGATVVMEVADQSYGRSGGVKDPCGNTWWITSVK</sequence>
<comment type="caution">
    <text evidence="2">The sequence shown here is derived from an EMBL/GenBank/DDBJ whole genome shotgun (WGS) entry which is preliminary data.</text>
</comment>
<dbReference type="Pfam" id="PF00903">
    <property type="entry name" value="Glyoxalase"/>
    <property type="match status" value="1"/>
</dbReference>
<dbReference type="PROSITE" id="PS51819">
    <property type="entry name" value="VOC"/>
    <property type="match status" value="1"/>
</dbReference>
<reference evidence="2 3" key="1">
    <citation type="submission" date="2020-09" db="EMBL/GenBank/DDBJ databases">
        <title>Genome sequences of type strains of Chitinophaga qingshengii and Chitinophaga varians.</title>
        <authorList>
            <person name="Kittiwongwattana C."/>
        </authorList>
    </citation>
    <scope>NUCLEOTIDE SEQUENCE [LARGE SCALE GENOMIC DNA]</scope>
    <source>
        <strain evidence="2 3">JCM 30026</strain>
    </source>
</reference>
<dbReference type="InterPro" id="IPR029068">
    <property type="entry name" value="Glyas_Bleomycin-R_OHBP_Dase"/>
</dbReference>
<dbReference type="PANTHER" id="PTHR34109">
    <property type="entry name" value="BNAUNNG04460D PROTEIN-RELATED"/>
    <property type="match status" value="1"/>
</dbReference>
<accession>A0ABR7TMS6</accession>
<name>A0ABR7TMS6_9BACT</name>
<evidence type="ECO:0000259" key="1">
    <source>
        <dbReference type="PROSITE" id="PS51819"/>
    </source>
</evidence>
<dbReference type="Proteomes" id="UP000659124">
    <property type="component" value="Unassembled WGS sequence"/>
</dbReference>
<gene>
    <name evidence="2" type="ORF">ICL07_15485</name>
</gene>
<dbReference type="RefSeq" id="WP_188088939.1">
    <property type="nucleotide sequence ID" value="NZ_JACVFC010000002.1"/>
</dbReference>
<evidence type="ECO:0000313" key="3">
    <source>
        <dbReference type="Proteomes" id="UP000659124"/>
    </source>
</evidence>
<dbReference type="Gene3D" id="3.30.720.120">
    <property type="match status" value="1"/>
</dbReference>
<dbReference type="InterPro" id="IPR037523">
    <property type="entry name" value="VOC_core"/>
</dbReference>
<keyword evidence="3" id="KW-1185">Reference proteome</keyword>
<evidence type="ECO:0000313" key="2">
    <source>
        <dbReference type="EMBL" id="MBC9931787.1"/>
    </source>
</evidence>
<dbReference type="CDD" id="cd07246">
    <property type="entry name" value="VOC_like"/>
    <property type="match status" value="1"/>
</dbReference>
<dbReference type="PANTHER" id="PTHR34109:SF1">
    <property type="entry name" value="VOC DOMAIN-CONTAINING PROTEIN"/>
    <property type="match status" value="1"/>
</dbReference>
<dbReference type="Gene3D" id="3.30.720.110">
    <property type="match status" value="1"/>
</dbReference>
<dbReference type="SUPFAM" id="SSF54593">
    <property type="entry name" value="Glyoxalase/Bleomycin resistance protein/Dihydroxybiphenyl dioxygenase"/>
    <property type="match status" value="1"/>
</dbReference>
<feature type="domain" description="VOC" evidence="1">
    <location>
        <begin position="5"/>
        <end position="122"/>
    </location>
</feature>
<organism evidence="2 3">
    <name type="scientific">Chitinophaga qingshengii</name>
    <dbReference type="NCBI Taxonomy" id="1569794"/>
    <lineage>
        <taxon>Bacteria</taxon>
        <taxon>Pseudomonadati</taxon>
        <taxon>Bacteroidota</taxon>
        <taxon>Chitinophagia</taxon>
        <taxon>Chitinophagales</taxon>
        <taxon>Chitinophagaceae</taxon>
        <taxon>Chitinophaga</taxon>
    </lineage>
</organism>
<dbReference type="InterPro" id="IPR004360">
    <property type="entry name" value="Glyas_Fos-R_dOase_dom"/>
</dbReference>
<proteinExistence type="predicted"/>
<dbReference type="EMBL" id="JACVFC010000002">
    <property type="protein sequence ID" value="MBC9931787.1"/>
    <property type="molecule type" value="Genomic_DNA"/>
</dbReference>
<protein>
    <submittedName>
        <fullName evidence="2">VOC family protein</fullName>
    </submittedName>
</protein>